<feature type="region of interest" description="Disordered" evidence="1">
    <location>
        <begin position="672"/>
        <end position="693"/>
    </location>
</feature>
<evidence type="ECO:0000259" key="2">
    <source>
        <dbReference type="Pfam" id="PF13422"/>
    </source>
</evidence>
<dbReference type="SUPFAM" id="SSF117281">
    <property type="entry name" value="Kelch motif"/>
    <property type="match status" value="1"/>
</dbReference>
<feature type="region of interest" description="Disordered" evidence="1">
    <location>
        <begin position="504"/>
        <end position="552"/>
    </location>
</feature>
<reference evidence="4" key="1">
    <citation type="submission" date="2024-04" db="EMBL/GenBank/DDBJ databases">
        <authorList>
            <person name="Shaw F."/>
            <person name="Minotto A."/>
        </authorList>
    </citation>
    <scope>NUCLEOTIDE SEQUENCE [LARGE SCALE GENOMIC DNA]</scope>
</reference>
<dbReference type="EMBL" id="OZ037954">
    <property type="protein sequence ID" value="CAL1698869.1"/>
    <property type="molecule type" value="Genomic_DNA"/>
</dbReference>
<feature type="compositionally biased region" description="Low complexity" evidence="1">
    <location>
        <begin position="677"/>
        <end position="693"/>
    </location>
</feature>
<sequence>MAKKKVTTLDSKAAAKAAKKAKAAQKVERKEKKKTGKQRDEEDDDQDLEGILDKMRREWEDAHRVTEELVEGPPSRRANATLTACPNGNHLWCIGGEYFSDDGKAHFYNDVFRYSPEKDEWRKFVSPTCPGPRSAHAVVASPVGGGKLFLFGGEFSSLYQNSFHHYRDFWCFDIATHSWDRIDTKVRPSARSGHRMAIWKHYIVLFGGFYDPGIRTNYLNDLWLFDTQEYKWRHVEFKENERNPSPRSGFSFLSSADGILLHGGYCKEYVKGSRPVGVMLDDTWFLPMTLNPVSETGKAAANPLTVKWERRKRPSTAFAPSLRSGCTMTLWGAKNMGILFGGVTDEDTDEETMESVFHNDLYGYQIAGNGRWVSLALKKPKKKGGAKTKKPALQPKKYVPSDEESEPPNSEDEDEEGGDQEIKRSQKKPVPRPPPSIDPEVDPDDPNSTLPLPRYNAMLAVLRNTLYIYGGIFERGSREYTLDDFHSLQLDKLDRYTCLRHSGVVIPAEGEDESSDEDEGDDDDEDDEDSEGDDEGREREAQERQNRENLKRTKKVEVVVEEVIEDEPPEVQPETPDQDALHSKAAAFLGVAKDTTRSAEDVISTPLPGETLAMFYARSREYWAQKAHASSDNRGKALRRDGFARAQERYAEYKPILEEVEKILAEAGLDEEEMRKGAAAGPAGQSGQSRNRR</sequence>
<protein>
    <recommendedName>
        <fullName evidence="2">DUF4110 domain-containing protein</fullName>
    </recommendedName>
</protein>
<organism evidence="3 4">
    <name type="scientific">Somion occarium</name>
    <dbReference type="NCBI Taxonomy" id="3059160"/>
    <lineage>
        <taxon>Eukaryota</taxon>
        <taxon>Fungi</taxon>
        <taxon>Dikarya</taxon>
        <taxon>Basidiomycota</taxon>
        <taxon>Agaricomycotina</taxon>
        <taxon>Agaricomycetes</taxon>
        <taxon>Polyporales</taxon>
        <taxon>Cerrenaceae</taxon>
        <taxon>Somion</taxon>
    </lineage>
</organism>
<feature type="domain" description="DUF4110" evidence="2">
    <location>
        <begin position="599"/>
        <end position="672"/>
    </location>
</feature>
<evidence type="ECO:0000256" key="1">
    <source>
        <dbReference type="SAM" id="MobiDB-lite"/>
    </source>
</evidence>
<dbReference type="InterPro" id="IPR025183">
    <property type="entry name" value="DUF4110"/>
</dbReference>
<evidence type="ECO:0000313" key="3">
    <source>
        <dbReference type="EMBL" id="CAL1698869.1"/>
    </source>
</evidence>
<feature type="compositionally biased region" description="Basic residues" evidence="1">
    <location>
        <begin position="381"/>
        <end position="390"/>
    </location>
</feature>
<feature type="region of interest" description="Disordered" evidence="1">
    <location>
        <begin position="381"/>
        <end position="449"/>
    </location>
</feature>
<feature type="compositionally biased region" description="Basic and acidic residues" evidence="1">
    <location>
        <begin position="536"/>
        <end position="552"/>
    </location>
</feature>
<feature type="compositionally biased region" description="Acidic residues" evidence="1">
    <location>
        <begin position="509"/>
        <end position="535"/>
    </location>
</feature>
<feature type="compositionally biased region" description="Acidic residues" evidence="1">
    <location>
        <begin position="401"/>
        <end position="419"/>
    </location>
</feature>
<gene>
    <name evidence="3" type="ORF">GFSPODELE1_LOCUS2368</name>
</gene>
<dbReference type="Pfam" id="PF24681">
    <property type="entry name" value="Kelch_KLHDC2_KLHL20_DRC7"/>
    <property type="match status" value="1"/>
</dbReference>
<dbReference type="InterPro" id="IPR015915">
    <property type="entry name" value="Kelch-typ_b-propeller"/>
</dbReference>
<accession>A0ABP1CVM9</accession>
<proteinExistence type="predicted"/>
<dbReference type="Pfam" id="PF13422">
    <property type="entry name" value="DUF4110"/>
    <property type="match status" value="1"/>
</dbReference>
<evidence type="ECO:0000313" key="4">
    <source>
        <dbReference type="Proteomes" id="UP001497453"/>
    </source>
</evidence>
<dbReference type="PANTHER" id="PTHR46063">
    <property type="entry name" value="KELCH DOMAIN-CONTAINING PROTEIN"/>
    <property type="match status" value="1"/>
</dbReference>
<dbReference type="Proteomes" id="UP001497453">
    <property type="component" value="Chromosome 11"/>
</dbReference>
<dbReference type="PANTHER" id="PTHR46063:SF1">
    <property type="entry name" value="KELCH DOMAIN-CONTAINING PROTEIN 4"/>
    <property type="match status" value="1"/>
</dbReference>
<feature type="region of interest" description="Disordered" evidence="1">
    <location>
        <begin position="1"/>
        <end position="48"/>
    </location>
</feature>
<name>A0ABP1CVM9_9APHY</name>
<dbReference type="Gene3D" id="2.120.10.80">
    <property type="entry name" value="Kelch-type beta propeller"/>
    <property type="match status" value="2"/>
</dbReference>
<keyword evidence="4" id="KW-1185">Reference proteome</keyword>
<dbReference type="InterPro" id="IPR052588">
    <property type="entry name" value="Kelch_domain_protein"/>
</dbReference>